<evidence type="ECO:0000259" key="5">
    <source>
        <dbReference type="Pfam" id="PF24906"/>
    </source>
</evidence>
<evidence type="ECO:0000256" key="2">
    <source>
        <dbReference type="ARBA" id="ARBA00023140"/>
    </source>
</evidence>
<feature type="domain" description="WRKY19-like zinc finger" evidence="5">
    <location>
        <begin position="81"/>
        <end position="103"/>
    </location>
</feature>
<evidence type="ECO:0000256" key="4">
    <source>
        <dbReference type="SAM" id="MobiDB-lite"/>
    </source>
</evidence>
<dbReference type="GO" id="GO:0005778">
    <property type="term" value="C:peroxisomal membrane"/>
    <property type="evidence" value="ECO:0007669"/>
    <property type="project" value="UniProtKB-SubCell"/>
</dbReference>
<proteinExistence type="predicted"/>
<comment type="subcellular location">
    <subcellularLocation>
        <location evidence="3">Peroxisome membrane</location>
    </subcellularLocation>
</comment>
<reference evidence="6 7" key="1">
    <citation type="journal article" date="2014" name="Genome Biol. Evol.">
        <title>The secreted proteins of Achlya hypogyna and Thraustotheca clavata identify the ancestral oomycete secretome and reveal gene acquisitions by horizontal gene transfer.</title>
        <authorList>
            <person name="Misner I."/>
            <person name="Blouin N."/>
            <person name="Leonard G."/>
            <person name="Richards T.A."/>
            <person name="Lane C.E."/>
        </authorList>
    </citation>
    <scope>NUCLEOTIDE SEQUENCE [LARGE SCALE GENOMIC DNA]</scope>
    <source>
        <strain evidence="6 7">ATCC 48635</strain>
    </source>
</reference>
<evidence type="ECO:0000313" key="7">
    <source>
        <dbReference type="Proteomes" id="UP000243579"/>
    </source>
</evidence>
<dbReference type="AlphaFoldDB" id="A0A1V9YBP7"/>
<keyword evidence="2" id="KW-0576">Peroxisome</keyword>
<dbReference type="EMBL" id="JNBR01002304">
    <property type="protein sequence ID" value="OQR83134.1"/>
    <property type="molecule type" value="Genomic_DNA"/>
</dbReference>
<evidence type="ECO:0000313" key="6">
    <source>
        <dbReference type="EMBL" id="OQR83134.1"/>
    </source>
</evidence>
<protein>
    <recommendedName>
        <fullName evidence="5">WRKY19-like zinc finger domain-containing protein</fullName>
    </recommendedName>
</protein>
<feature type="compositionally biased region" description="Low complexity" evidence="4">
    <location>
        <begin position="714"/>
        <end position="726"/>
    </location>
</feature>
<accession>A0A1V9YBP7</accession>
<dbReference type="GO" id="GO:0016559">
    <property type="term" value="P:peroxisome fission"/>
    <property type="evidence" value="ECO:0007669"/>
    <property type="project" value="InterPro"/>
</dbReference>
<organism evidence="6 7">
    <name type="scientific">Achlya hypogyna</name>
    <name type="common">Oomycete</name>
    <name type="synonym">Protoachlya hypogyna</name>
    <dbReference type="NCBI Taxonomy" id="1202772"/>
    <lineage>
        <taxon>Eukaryota</taxon>
        <taxon>Sar</taxon>
        <taxon>Stramenopiles</taxon>
        <taxon>Oomycota</taxon>
        <taxon>Saprolegniomycetes</taxon>
        <taxon>Saprolegniales</taxon>
        <taxon>Achlyaceae</taxon>
        <taxon>Achlya</taxon>
    </lineage>
</organism>
<evidence type="ECO:0000256" key="3">
    <source>
        <dbReference type="ARBA" id="ARBA00046271"/>
    </source>
</evidence>
<dbReference type="Pfam" id="PF05648">
    <property type="entry name" value="PEX11"/>
    <property type="match status" value="1"/>
</dbReference>
<sequence length="936" mass="103705">MSTSVEPTCFFHGCTSKPLEGSVKCHFHRNRGLCRVPNCRNQVYARNLCVRHGGRHPCASPGCSTNARLGQFCCRHSKLKKLCHYPGCTKVIQINNLCIRHGGSKNCQYEGCATPARCGGYCWRHRKHIKRSLAPGFPASQPEHKDEAGATDIDALLMDDYLYDALASGSAGSLNSSTDDLDASILDPTTCYFHGCTSLPMEGSVKCHFHRNRGLCRIAACRNQVYARSLCVRHGGRHPCAHPGCSTNARLGDYCCRHSRLKKLCHHPGCTKVIQIHNRCIRHGGSKRCLYPGCATPARSGGHCWRHRMYIKNPQPASPEASDLVLYDNGSEASDVWEEQWTSSEDLDASILEVLLSCGEAPLMTPFQPLESRFRVVTLLSTTEGRTKFYRFLQYTAKSLRIAWFPPGTEPADKPRVLRWFHAIEAMTASARKANRLFRFLDMYVLFPTVRDADVATRRLRQARVLAFFFMFLFENLSILYPTATDVTLESVGLRFRLHLSRWCHTAWLVSILMGMVLDVRLRRGSPASTLKTLLELPIATILALRLRVSDPLMCALGLSSALLSLGLHSHRISAARHAAGCDRHVDQPPASGSIKCNFHKNRGTCSVANCRNQVYARHLCVGHGGRRPCQTPACLGNARVGGYCNKHGGKREKPPCIVDACVNTSYSNGRCIRHGGRRQCLVETCETHARTGGYCWRHSRRKTENTVGDESDTQSTTSSVPSTPSMLASTLTIEPSEEDLDALDSSILECLLQFDCRLPVIALDCFFHKNRNVCSKAGCRNQVYARMLCVGHGGRKPCIMAGCSSSARVGSYCCRHGPKPNRKLCIAPGCPNVRHTGGKCIRHGGGRRCRMHGCETHARTGGFCWRHRVQSADSMTPNDDDDSSSTTSANESNFELEAIWLATSDELENDLLNDEALDSYFDLLLQSTSVATFAL</sequence>
<dbReference type="InterPro" id="IPR008733">
    <property type="entry name" value="PEX11"/>
</dbReference>
<dbReference type="InterPro" id="IPR056866">
    <property type="entry name" value="Znf_WRKY19"/>
</dbReference>
<name>A0A1V9YBP7_ACHHY</name>
<comment type="caution">
    <text evidence="6">The sequence shown here is derived from an EMBL/GenBank/DDBJ whole genome shotgun (WGS) entry which is preliminary data.</text>
</comment>
<keyword evidence="1" id="KW-0472">Membrane</keyword>
<keyword evidence="7" id="KW-1185">Reference proteome</keyword>
<evidence type="ECO:0000256" key="1">
    <source>
        <dbReference type="ARBA" id="ARBA00023136"/>
    </source>
</evidence>
<dbReference type="OrthoDB" id="411017at2759"/>
<dbReference type="Proteomes" id="UP000243579">
    <property type="component" value="Unassembled WGS sequence"/>
</dbReference>
<dbReference type="PANTHER" id="PTHR31827:SF1">
    <property type="entry name" value="EMB|CAB89363.1"/>
    <property type="match status" value="1"/>
</dbReference>
<feature type="region of interest" description="Disordered" evidence="4">
    <location>
        <begin position="707"/>
        <end position="727"/>
    </location>
</feature>
<gene>
    <name evidence="6" type="ORF">ACHHYP_15061</name>
</gene>
<dbReference type="PANTHER" id="PTHR31827">
    <property type="entry name" value="EMB|CAB89363.1"/>
    <property type="match status" value="1"/>
</dbReference>
<dbReference type="Pfam" id="PF24906">
    <property type="entry name" value="Zf_WRKY19"/>
    <property type="match status" value="1"/>
</dbReference>